<dbReference type="InterPro" id="IPR046947">
    <property type="entry name" value="LytR-like"/>
</dbReference>
<feature type="domain" description="HTH LytTR-type" evidence="5">
    <location>
        <begin position="135"/>
        <end position="210"/>
    </location>
</feature>
<name>A0A1E3ACJ8_9FIRM</name>
<dbReference type="Proteomes" id="UP000094067">
    <property type="component" value="Unassembled WGS sequence"/>
</dbReference>
<protein>
    <recommendedName>
        <fullName evidence="1">Stage 0 sporulation protein A homolog</fullName>
    </recommendedName>
</protein>
<proteinExistence type="predicted"/>
<feature type="domain" description="Response regulatory" evidence="4">
    <location>
        <begin position="3"/>
        <end position="116"/>
    </location>
</feature>
<evidence type="ECO:0000259" key="5">
    <source>
        <dbReference type="PROSITE" id="PS50930"/>
    </source>
</evidence>
<dbReference type="PROSITE" id="PS50110">
    <property type="entry name" value="RESPONSE_REGULATORY"/>
    <property type="match status" value="1"/>
</dbReference>
<dbReference type="CDD" id="cd00156">
    <property type="entry name" value="REC"/>
    <property type="match status" value="1"/>
</dbReference>
<evidence type="ECO:0000259" key="4">
    <source>
        <dbReference type="PROSITE" id="PS50110"/>
    </source>
</evidence>
<dbReference type="Pfam" id="PF04397">
    <property type="entry name" value="LytTR"/>
    <property type="match status" value="1"/>
</dbReference>
<dbReference type="InterPro" id="IPR011006">
    <property type="entry name" value="CheY-like_superfamily"/>
</dbReference>
<accession>A0A1E3ACJ8</accession>
<dbReference type="GO" id="GO:0003677">
    <property type="term" value="F:DNA binding"/>
    <property type="evidence" value="ECO:0007669"/>
    <property type="project" value="InterPro"/>
</dbReference>
<dbReference type="EMBL" id="MCGH01000002">
    <property type="protein sequence ID" value="ODM06339.1"/>
    <property type="molecule type" value="Genomic_DNA"/>
</dbReference>
<dbReference type="InterPro" id="IPR007492">
    <property type="entry name" value="LytTR_DNA-bd_dom"/>
</dbReference>
<evidence type="ECO:0000256" key="1">
    <source>
        <dbReference type="ARBA" id="ARBA00018672"/>
    </source>
</evidence>
<dbReference type="InterPro" id="IPR001789">
    <property type="entry name" value="Sig_transdc_resp-reg_receiver"/>
</dbReference>
<comment type="caution">
    <text evidence="6">The sequence shown here is derived from an EMBL/GenBank/DDBJ whole genome shotgun (WGS) entry which is preliminary data.</text>
</comment>
<gene>
    <name evidence="6" type="ORF">BEI61_02229</name>
</gene>
<dbReference type="SMART" id="SM00850">
    <property type="entry name" value="LytTR"/>
    <property type="match status" value="1"/>
</dbReference>
<organism evidence="6 7">
    <name type="scientific">Eisenbergiella tayi</name>
    <dbReference type="NCBI Taxonomy" id="1432052"/>
    <lineage>
        <taxon>Bacteria</taxon>
        <taxon>Bacillati</taxon>
        <taxon>Bacillota</taxon>
        <taxon>Clostridia</taxon>
        <taxon>Lachnospirales</taxon>
        <taxon>Lachnospiraceae</taxon>
        <taxon>Eisenbergiella</taxon>
    </lineage>
</organism>
<keyword evidence="3" id="KW-0597">Phosphoprotein</keyword>
<reference evidence="6 7" key="1">
    <citation type="submission" date="2016-07" db="EMBL/GenBank/DDBJ databases">
        <title>Characterization of isolates of Eisenbergiella tayi derived from blood cultures, using whole genome sequencing.</title>
        <authorList>
            <person name="Burdz T."/>
            <person name="Wiebe D."/>
            <person name="Huynh C."/>
            <person name="Bernard K."/>
        </authorList>
    </citation>
    <scope>NUCLEOTIDE SEQUENCE [LARGE SCALE GENOMIC DNA]</scope>
    <source>
        <strain evidence="6 7">NML 110608</strain>
    </source>
</reference>
<evidence type="ECO:0000256" key="3">
    <source>
        <dbReference type="PROSITE-ProRule" id="PRU00169"/>
    </source>
</evidence>
<dbReference type="RefSeq" id="WP_069152318.1">
    <property type="nucleotide sequence ID" value="NZ_CAJLDD010000109.1"/>
</dbReference>
<comment type="function">
    <text evidence="2">May play the central regulatory role in sporulation. It may be an element of the effector pathway responsible for the activation of sporulation genes in response to nutritional stress. Spo0A may act in concert with spo0H (a sigma factor) to control the expression of some genes that are critical to the sporulation process.</text>
</comment>
<dbReference type="PANTHER" id="PTHR37299:SF1">
    <property type="entry name" value="STAGE 0 SPORULATION PROTEIN A HOMOLOG"/>
    <property type="match status" value="1"/>
</dbReference>
<dbReference type="Pfam" id="PF00072">
    <property type="entry name" value="Response_reg"/>
    <property type="match status" value="1"/>
</dbReference>
<evidence type="ECO:0000256" key="2">
    <source>
        <dbReference type="ARBA" id="ARBA00024867"/>
    </source>
</evidence>
<dbReference type="AlphaFoldDB" id="A0A1E3ACJ8"/>
<dbReference type="PROSITE" id="PS50930">
    <property type="entry name" value="HTH_LYTTR"/>
    <property type="match status" value="1"/>
</dbReference>
<evidence type="ECO:0000313" key="6">
    <source>
        <dbReference type="EMBL" id="ODM06339.1"/>
    </source>
</evidence>
<dbReference type="GO" id="GO:0000156">
    <property type="term" value="F:phosphorelay response regulator activity"/>
    <property type="evidence" value="ECO:0007669"/>
    <property type="project" value="InterPro"/>
</dbReference>
<dbReference type="SUPFAM" id="SSF52172">
    <property type="entry name" value="CheY-like"/>
    <property type="match status" value="1"/>
</dbReference>
<dbReference type="PANTHER" id="PTHR37299">
    <property type="entry name" value="TRANSCRIPTIONAL REGULATOR-RELATED"/>
    <property type="match status" value="1"/>
</dbReference>
<feature type="modified residue" description="4-aspartylphosphate" evidence="3">
    <location>
        <position position="58"/>
    </location>
</feature>
<evidence type="ECO:0000313" key="7">
    <source>
        <dbReference type="Proteomes" id="UP000094067"/>
    </source>
</evidence>
<dbReference type="Gene3D" id="3.40.50.2300">
    <property type="match status" value="1"/>
</dbReference>
<sequence length="242" mass="28704">MVRIAVCDDVKEMLGILTEIVDKEAGKLSEPYEISGFTQGKRLVEEHNKKPFHIIFLDIFMPGMSGFEAAEQIGEINRGPYLIFVTSKEELVFDSFDYYPFYFMRKRDIEGMRMDMHKIFSKLGEFRREEKEFILELPYNRKRSVRCRDILYLLSEGNYMVYNLDTGESIKIRGTMRDTEKEMENYHFVRIHKRILVNMNYIRTIDHAKNAVCGEKIGCLEIGRNYKRDVLEKYFAYSRSTL</sequence>
<dbReference type="Gene3D" id="2.40.50.1020">
    <property type="entry name" value="LytTr DNA-binding domain"/>
    <property type="match status" value="1"/>
</dbReference>